<evidence type="ECO:0000256" key="7">
    <source>
        <dbReference type="ARBA" id="ARBA00023128"/>
    </source>
</evidence>
<evidence type="ECO:0000256" key="4">
    <source>
        <dbReference type="ARBA" id="ARBA00022692"/>
    </source>
</evidence>
<evidence type="ECO:0000256" key="3">
    <source>
        <dbReference type="ARBA" id="ARBA00022448"/>
    </source>
</evidence>
<comment type="subcellular location">
    <subcellularLocation>
        <location evidence="1">Mitochondrion membrane</location>
        <topology evidence="1">Multi-pass membrane protein</topology>
    </subcellularLocation>
</comment>
<dbReference type="InterPro" id="IPR023395">
    <property type="entry name" value="MCP_dom_sf"/>
</dbReference>
<dbReference type="Gene3D" id="1.50.40.10">
    <property type="entry name" value="Mitochondrial carrier domain"/>
    <property type="match status" value="2"/>
</dbReference>
<proteinExistence type="inferred from homology"/>
<dbReference type="GO" id="GO:0022857">
    <property type="term" value="F:transmembrane transporter activity"/>
    <property type="evidence" value="ECO:0007669"/>
    <property type="project" value="TreeGrafter"/>
</dbReference>
<evidence type="ECO:0000256" key="9">
    <source>
        <dbReference type="PROSITE-ProRule" id="PRU00282"/>
    </source>
</evidence>
<dbReference type="Pfam" id="PF00153">
    <property type="entry name" value="Mito_carr"/>
    <property type="match status" value="2"/>
</dbReference>
<dbReference type="GO" id="GO:0031966">
    <property type="term" value="C:mitochondrial membrane"/>
    <property type="evidence" value="ECO:0007669"/>
    <property type="project" value="UniProtKB-SubCell"/>
</dbReference>
<evidence type="ECO:0000313" key="11">
    <source>
        <dbReference type="EMBL" id="EJK68515.1"/>
    </source>
</evidence>
<dbReference type="SUPFAM" id="SSF103506">
    <property type="entry name" value="Mitochondrial carrier"/>
    <property type="match status" value="1"/>
</dbReference>
<accession>K0SSZ4</accession>
<evidence type="ECO:0000256" key="10">
    <source>
        <dbReference type="RuleBase" id="RU000488"/>
    </source>
</evidence>
<keyword evidence="6" id="KW-1133">Transmembrane helix</keyword>
<dbReference type="InterPro" id="IPR050567">
    <property type="entry name" value="Mitochondrial_Carrier"/>
</dbReference>
<keyword evidence="4 9" id="KW-0812">Transmembrane</keyword>
<dbReference type="EMBL" id="AGNL01011222">
    <property type="protein sequence ID" value="EJK68515.1"/>
    <property type="molecule type" value="Genomic_DNA"/>
</dbReference>
<dbReference type="PANTHER" id="PTHR45624:SF10">
    <property type="entry name" value="SLC (SOLUTE CARRIER) HOMOLOG"/>
    <property type="match status" value="1"/>
</dbReference>
<dbReference type="PANTHER" id="PTHR45624">
    <property type="entry name" value="MITOCHONDRIAL BASIC AMINO ACIDS TRANSPORTER-RELATED"/>
    <property type="match status" value="1"/>
</dbReference>
<feature type="repeat" description="Solcar" evidence="9">
    <location>
        <begin position="171"/>
        <end position="258"/>
    </location>
</feature>
<dbReference type="Proteomes" id="UP000266841">
    <property type="component" value="Unassembled WGS sequence"/>
</dbReference>
<comment type="caution">
    <text evidence="11">The sequence shown here is derived from an EMBL/GenBank/DDBJ whole genome shotgun (WGS) entry which is preliminary data.</text>
</comment>
<keyword evidence="12" id="KW-1185">Reference proteome</keyword>
<sequence>MVRGERLEDWRVFEDQARLWGRVPKALKRVFCRCPGPRRLCLARFEYSSIAWIDATHASPNAKVELSVYLGLMMFHVGEEVIGGASAGVVGTLLGFPLDLAKTRMQTSSSEATRGALSLLLHIFRSEGVRNLYKGVGPPLLSLSVVNTVSFTSYSFFNKTLFFGQEGWDWRNALAGMCGSPVFGLITTPENLLKTQMQLDNVQAERHRGRFANSFHCAQSLVKTHGATILYTGHMINTVREACFVGTYFFCYEGMKQEFQRRLVKMERRLLPSSKEEIWSSTFAVPMAGELNTDFDT</sequence>
<evidence type="ECO:0000256" key="1">
    <source>
        <dbReference type="ARBA" id="ARBA00004225"/>
    </source>
</evidence>
<dbReference type="AlphaFoldDB" id="K0SSZ4"/>
<organism evidence="11 12">
    <name type="scientific">Thalassiosira oceanica</name>
    <name type="common">Marine diatom</name>
    <dbReference type="NCBI Taxonomy" id="159749"/>
    <lineage>
        <taxon>Eukaryota</taxon>
        <taxon>Sar</taxon>
        <taxon>Stramenopiles</taxon>
        <taxon>Ochrophyta</taxon>
        <taxon>Bacillariophyta</taxon>
        <taxon>Coscinodiscophyceae</taxon>
        <taxon>Thalassiosirophycidae</taxon>
        <taxon>Thalassiosirales</taxon>
        <taxon>Thalassiosiraceae</taxon>
        <taxon>Thalassiosira</taxon>
    </lineage>
</organism>
<dbReference type="InterPro" id="IPR018108">
    <property type="entry name" value="MCP_transmembrane"/>
</dbReference>
<keyword evidence="8 9" id="KW-0472">Membrane</keyword>
<evidence type="ECO:0000256" key="8">
    <source>
        <dbReference type="ARBA" id="ARBA00023136"/>
    </source>
</evidence>
<evidence type="ECO:0008006" key="13">
    <source>
        <dbReference type="Google" id="ProtNLM"/>
    </source>
</evidence>
<dbReference type="OMA" id="YFFCYEG"/>
<evidence type="ECO:0000256" key="2">
    <source>
        <dbReference type="ARBA" id="ARBA00006375"/>
    </source>
</evidence>
<evidence type="ECO:0000313" key="12">
    <source>
        <dbReference type="Proteomes" id="UP000266841"/>
    </source>
</evidence>
<dbReference type="PROSITE" id="PS50920">
    <property type="entry name" value="SOLCAR"/>
    <property type="match status" value="2"/>
</dbReference>
<keyword evidence="3 10" id="KW-0813">Transport</keyword>
<protein>
    <recommendedName>
        <fullName evidence="13">Mitochondrial carrier protein</fullName>
    </recommendedName>
</protein>
<feature type="repeat" description="Solcar" evidence="9">
    <location>
        <begin position="75"/>
        <end position="160"/>
    </location>
</feature>
<dbReference type="eggNOG" id="KOG0762">
    <property type="taxonomic scope" value="Eukaryota"/>
</dbReference>
<evidence type="ECO:0000256" key="5">
    <source>
        <dbReference type="ARBA" id="ARBA00022737"/>
    </source>
</evidence>
<keyword evidence="5" id="KW-0677">Repeat</keyword>
<name>K0SSZ4_THAOC</name>
<keyword evidence="7" id="KW-0496">Mitochondrion</keyword>
<comment type="similarity">
    <text evidence="2 10">Belongs to the mitochondrial carrier (TC 2.A.29) family.</text>
</comment>
<reference evidence="11 12" key="1">
    <citation type="journal article" date="2012" name="Genome Biol.">
        <title>Genome and low-iron response of an oceanic diatom adapted to chronic iron limitation.</title>
        <authorList>
            <person name="Lommer M."/>
            <person name="Specht M."/>
            <person name="Roy A.S."/>
            <person name="Kraemer L."/>
            <person name="Andreson R."/>
            <person name="Gutowska M.A."/>
            <person name="Wolf J."/>
            <person name="Bergner S.V."/>
            <person name="Schilhabel M.B."/>
            <person name="Klostermeier U.C."/>
            <person name="Beiko R.G."/>
            <person name="Rosenstiel P."/>
            <person name="Hippler M."/>
            <person name="Laroche J."/>
        </authorList>
    </citation>
    <scope>NUCLEOTIDE SEQUENCE [LARGE SCALE GENOMIC DNA]</scope>
    <source>
        <strain evidence="11 12">CCMP1005</strain>
    </source>
</reference>
<gene>
    <name evidence="11" type="ORF">THAOC_10294</name>
</gene>
<dbReference type="OrthoDB" id="409586at2759"/>
<evidence type="ECO:0000256" key="6">
    <source>
        <dbReference type="ARBA" id="ARBA00022989"/>
    </source>
</evidence>